<gene>
    <name evidence="2" type="ORF">OIU74_001625</name>
</gene>
<feature type="region of interest" description="Disordered" evidence="1">
    <location>
        <begin position="1"/>
        <end position="40"/>
    </location>
</feature>
<dbReference type="AlphaFoldDB" id="A0A9Q0X450"/>
<accession>A0A9Q0X450</accession>
<reference evidence="2" key="2">
    <citation type="journal article" date="2023" name="Int. J. Mol. Sci.">
        <title>De Novo Assembly and Annotation of 11 Diverse Shrub Willow (Salix) Genomes Reveals Novel Gene Organization in Sex-Linked Regions.</title>
        <authorList>
            <person name="Hyden B."/>
            <person name="Feng K."/>
            <person name="Yates T.B."/>
            <person name="Jawdy S."/>
            <person name="Cereghino C."/>
            <person name="Smart L.B."/>
            <person name="Muchero W."/>
        </authorList>
    </citation>
    <scope>NUCLEOTIDE SEQUENCE</scope>
    <source>
        <tissue evidence="2">Shoot tip</tissue>
    </source>
</reference>
<dbReference type="Proteomes" id="UP001151752">
    <property type="component" value="Chromosome 16"/>
</dbReference>
<proteinExistence type="predicted"/>
<evidence type="ECO:0000313" key="2">
    <source>
        <dbReference type="EMBL" id="KAJ6777681.1"/>
    </source>
</evidence>
<evidence type="ECO:0000256" key="1">
    <source>
        <dbReference type="SAM" id="MobiDB-lite"/>
    </source>
</evidence>
<sequence length="92" mass="10203">MGEEVNLIEHKQLEMAEAQTPASRSASESMNDRTRSSSARVCSTGTQACCQVRPALPGRHEAKRVTFHIQIPPKLVRNTRTPPRHKPCRALG</sequence>
<protein>
    <submittedName>
        <fullName evidence="2">Uncharacterized protein</fullName>
    </submittedName>
</protein>
<feature type="compositionally biased region" description="Polar residues" evidence="1">
    <location>
        <begin position="20"/>
        <end position="29"/>
    </location>
</feature>
<dbReference type="EMBL" id="JAPFFM010000001">
    <property type="protein sequence ID" value="KAJ6777681.1"/>
    <property type="molecule type" value="Genomic_DNA"/>
</dbReference>
<evidence type="ECO:0000313" key="3">
    <source>
        <dbReference type="Proteomes" id="UP001151752"/>
    </source>
</evidence>
<name>A0A9Q0X450_9ROSI</name>
<reference evidence="2" key="1">
    <citation type="submission" date="2022-11" db="EMBL/GenBank/DDBJ databases">
        <authorList>
            <person name="Hyden B.L."/>
            <person name="Feng K."/>
            <person name="Yates T."/>
            <person name="Jawdy S."/>
            <person name="Smart L.B."/>
            <person name="Muchero W."/>
        </authorList>
    </citation>
    <scope>NUCLEOTIDE SEQUENCE</scope>
    <source>
        <tissue evidence="2">Shoot tip</tissue>
    </source>
</reference>
<keyword evidence="3" id="KW-1185">Reference proteome</keyword>
<comment type="caution">
    <text evidence="2">The sequence shown here is derived from an EMBL/GenBank/DDBJ whole genome shotgun (WGS) entry which is preliminary data.</text>
</comment>
<organism evidence="2 3">
    <name type="scientific">Salix koriyanagi</name>
    <dbReference type="NCBI Taxonomy" id="2511006"/>
    <lineage>
        <taxon>Eukaryota</taxon>
        <taxon>Viridiplantae</taxon>
        <taxon>Streptophyta</taxon>
        <taxon>Embryophyta</taxon>
        <taxon>Tracheophyta</taxon>
        <taxon>Spermatophyta</taxon>
        <taxon>Magnoliopsida</taxon>
        <taxon>eudicotyledons</taxon>
        <taxon>Gunneridae</taxon>
        <taxon>Pentapetalae</taxon>
        <taxon>rosids</taxon>
        <taxon>fabids</taxon>
        <taxon>Malpighiales</taxon>
        <taxon>Salicaceae</taxon>
        <taxon>Saliceae</taxon>
        <taxon>Salix</taxon>
    </lineage>
</organism>